<sequence length="73" mass="7911">MTRIIAPSTHWPLQNVQTLCGHGMIRRVLHDRRDLAPCALACSALRTARAPLTLPLLEEHGVLPDSPACSCAS</sequence>
<accession>A0A432JHZ6</accession>
<organism evidence="1">
    <name type="scientific">Billgrantia gudaonensis</name>
    <dbReference type="NCBI Taxonomy" id="376427"/>
    <lineage>
        <taxon>Bacteria</taxon>
        <taxon>Pseudomonadati</taxon>
        <taxon>Pseudomonadota</taxon>
        <taxon>Gammaproteobacteria</taxon>
        <taxon>Oceanospirillales</taxon>
        <taxon>Halomonadaceae</taxon>
        <taxon>Billgrantia</taxon>
    </lineage>
</organism>
<proteinExistence type="predicted"/>
<dbReference type="AlphaFoldDB" id="A0A432JHZ6"/>
<dbReference type="EMBL" id="RXHI01000021">
    <property type="protein sequence ID" value="RUA22228.1"/>
    <property type="molecule type" value="Genomic_DNA"/>
</dbReference>
<evidence type="ECO:0000313" key="1">
    <source>
        <dbReference type="EMBL" id="RUA22228.1"/>
    </source>
</evidence>
<comment type="caution">
    <text evidence="1">The sequence shown here is derived from an EMBL/GenBank/DDBJ whole genome shotgun (WGS) entry which is preliminary data.</text>
</comment>
<name>A0A432JHZ6_9GAMM</name>
<gene>
    <name evidence="1" type="ORF">DSL92_06980</name>
</gene>
<protein>
    <submittedName>
        <fullName evidence="1">Uncharacterized protein</fullName>
    </submittedName>
</protein>
<reference evidence="1" key="1">
    <citation type="submission" date="2018-12" db="EMBL/GenBank/DDBJ databases">
        <authorList>
            <person name="Jadhav K."/>
            <person name="Kushwaha B."/>
            <person name="Jadhav I."/>
        </authorList>
    </citation>
    <scope>NUCLEOTIDE SEQUENCE [LARGE SCALE GENOMIC DNA]</scope>
    <source>
        <strain evidence="1">SBS 10</strain>
    </source>
</reference>